<reference evidence="1" key="1">
    <citation type="submission" date="2018-06" db="EMBL/GenBank/DDBJ databases">
        <authorList>
            <person name="Zhirakovskaya E."/>
        </authorList>
    </citation>
    <scope>NUCLEOTIDE SEQUENCE</scope>
</reference>
<evidence type="ECO:0008006" key="2">
    <source>
        <dbReference type="Google" id="ProtNLM"/>
    </source>
</evidence>
<organism evidence="1">
    <name type="scientific">hydrothermal vent metagenome</name>
    <dbReference type="NCBI Taxonomy" id="652676"/>
    <lineage>
        <taxon>unclassified sequences</taxon>
        <taxon>metagenomes</taxon>
        <taxon>ecological metagenomes</taxon>
    </lineage>
</organism>
<dbReference type="EMBL" id="UOFP01000205">
    <property type="protein sequence ID" value="VAW87985.1"/>
    <property type="molecule type" value="Genomic_DNA"/>
</dbReference>
<dbReference type="AlphaFoldDB" id="A0A3B0Z3Q4"/>
<proteinExistence type="predicted"/>
<protein>
    <recommendedName>
        <fullName evidence="2">DUF4178 domain-containing protein</fullName>
    </recommendedName>
</protein>
<sequence>MAGFLKSLFGDKKEADNVRHLSHPRELAAGDIVKFKLFTPAPLAGNSFTVDEVNTYDFKSGNETEFVLRGSDKQTLFMTVDESDDEVELRLSIKIPRTVVEQLFELDQFSGIFDADEPVRLERTGNPEKLDPEWSWLSHWSAEVYTQNAKSVRGYFHKGDYRQQPLSNSADGADELDYYSLISDDEKYYIEIEVYDGDTDVMVTRLLEENDIEELWPST</sequence>
<gene>
    <name evidence="1" type="ORF">MNBD_GAMMA18-535</name>
</gene>
<evidence type="ECO:0000313" key="1">
    <source>
        <dbReference type="EMBL" id="VAW87985.1"/>
    </source>
</evidence>
<name>A0A3B0Z3Q4_9ZZZZ</name>
<accession>A0A3B0Z3Q4</accession>